<accession>A0A5C1Q7Z0</accession>
<dbReference type="EC" id="1.6.5.9" evidence="2"/>
<evidence type="ECO:0000256" key="1">
    <source>
        <dbReference type="ARBA" id="ARBA00005272"/>
    </source>
</evidence>
<keyword evidence="8" id="KW-0812">Transmembrane</keyword>
<feature type="transmembrane region" description="Helical" evidence="8">
    <location>
        <begin position="528"/>
        <end position="558"/>
    </location>
</feature>
<dbReference type="Gene3D" id="3.50.50.100">
    <property type="match status" value="1"/>
</dbReference>
<feature type="domain" description="FAD/NAD(P)-binding" evidence="9">
    <location>
        <begin position="6"/>
        <end position="326"/>
    </location>
</feature>
<evidence type="ECO:0000256" key="5">
    <source>
        <dbReference type="ARBA" id="ARBA00023002"/>
    </source>
</evidence>
<dbReference type="Proteomes" id="UP000323824">
    <property type="component" value="Chromosome"/>
</dbReference>
<dbReference type="Pfam" id="PF07992">
    <property type="entry name" value="Pyr_redox_2"/>
    <property type="match status" value="1"/>
</dbReference>
<keyword evidence="6" id="KW-0520">NAD</keyword>
<reference evidence="10 11" key="2">
    <citation type="submission" date="2019-09" db="EMBL/GenBank/DDBJ databases">
        <title>Complete Genome Sequence and Methylome Analysis of free living Spirochaetas.</title>
        <authorList>
            <person name="Leshcheva N."/>
            <person name="Mikheeva N."/>
        </authorList>
    </citation>
    <scope>NUCLEOTIDE SEQUENCE [LARGE SCALE GENOMIC DNA]</scope>
    <source>
        <strain evidence="10 11">P</strain>
    </source>
</reference>
<protein>
    <recommendedName>
        <fullName evidence="2">NADH:ubiquinone reductase (non-electrogenic)</fullName>
        <ecNumber evidence="2">1.6.5.9</ecNumber>
    </recommendedName>
</protein>
<evidence type="ECO:0000313" key="11">
    <source>
        <dbReference type="Proteomes" id="UP000323824"/>
    </source>
</evidence>
<keyword evidence="8" id="KW-1133">Transmembrane helix</keyword>
<keyword evidence="3" id="KW-0285">Flavoprotein</keyword>
<organism evidence="10 11">
    <name type="scientific">Thiospirochaeta perfilievii</name>
    <dbReference type="NCBI Taxonomy" id="252967"/>
    <lineage>
        <taxon>Bacteria</taxon>
        <taxon>Pseudomonadati</taxon>
        <taxon>Spirochaetota</taxon>
        <taxon>Spirochaetia</taxon>
        <taxon>Spirochaetales</taxon>
        <taxon>Spirochaetaceae</taxon>
        <taxon>Thiospirochaeta</taxon>
    </lineage>
</organism>
<evidence type="ECO:0000259" key="9">
    <source>
        <dbReference type="Pfam" id="PF07992"/>
    </source>
</evidence>
<feature type="transmembrane region" description="Helical" evidence="8">
    <location>
        <begin position="375"/>
        <end position="395"/>
    </location>
</feature>
<comment type="similarity">
    <text evidence="1">Belongs to the NADH dehydrogenase family.</text>
</comment>
<name>A0A5C1Q7Z0_9SPIO</name>
<dbReference type="PANTHER" id="PTHR43706:SF47">
    <property type="entry name" value="EXTERNAL NADH-UBIQUINONE OXIDOREDUCTASE 1, MITOCHONDRIAL-RELATED"/>
    <property type="match status" value="1"/>
</dbReference>
<dbReference type="PRINTS" id="PR00368">
    <property type="entry name" value="FADPNR"/>
</dbReference>
<sequence>MDKAKHIVVLGGGYGGVLTAKKLAKKFKKSEEVKITLIDKNTYHTMLTELHEVAAGRIPEDGVRINFDKIFAGRNVDVILDDIHSIDFDKKVLEGRVTCTKYDYLVLGTGSKPTFWGNKGAEEHAFPLWSYEDAVKIKHHMWEVFGKASVETDPFIRKRLLTFVVIGCGFTGIEMIGELAEWRERLCHTFNISENEVRMIVADLLPKVLPNFHPKLIDKTTKRLEKMNVEIMLNSGVKDVTKDCIEIDGKGKIETNTVIWAAGVEGSDIIGSIEDDNLEILARNRVQTDEFLRAKNKEDVFVVGDNIFYIPEGSDKPVPQMVENAEHSSATVANNIEATIKEKELKSYKPAFHGAMVSIGGKYGVAQINTTKREFVFSGFLAMFIKHFVNFIYFVEVAGFHKLWKYWMYEFFHVEDRRSFLGGHFAKRSPNFWLVPFRMFLGGMWLYEGIEKLIKIVADPTYIFLLASKVDVTGATSEAATEAVKALAVPEFITSIVDWSMNLIFYTSTGEFTFMAVIFQTGMVLAEIVVGLCLLGGLFTALASIISVVMGIMIWASGMAPFEMLWFIAGGIAMIGGSGSTFGLDYYVLPFLNKRWRKLKFVKKWYLFTDL</sequence>
<evidence type="ECO:0000256" key="8">
    <source>
        <dbReference type="SAM" id="Phobius"/>
    </source>
</evidence>
<keyword evidence="5" id="KW-0560">Oxidoreductase</keyword>
<evidence type="ECO:0000256" key="6">
    <source>
        <dbReference type="ARBA" id="ARBA00023027"/>
    </source>
</evidence>
<evidence type="ECO:0000256" key="2">
    <source>
        <dbReference type="ARBA" id="ARBA00012637"/>
    </source>
</evidence>
<keyword evidence="11" id="KW-1185">Reference proteome</keyword>
<evidence type="ECO:0000313" key="10">
    <source>
        <dbReference type="EMBL" id="QEN03517.1"/>
    </source>
</evidence>
<dbReference type="PANTHER" id="PTHR43706">
    <property type="entry name" value="NADH DEHYDROGENASE"/>
    <property type="match status" value="1"/>
</dbReference>
<keyword evidence="4" id="KW-0274">FAD</keyword>
<dbReference type="InterPro" id="IPR023753">
    <property type="entry name" value="FAD/NAD-binding_dom"/>
</dbReference>
<dbReference type="SUPFAM" id="SSF51905">
    <property type="entry name" value="FAD/NAD(P)-binding domain"/>
    <property type="match status" value="2"/>
</dbReference>
<dbReference type="InterPro" id="IPR045024">
    <property type="entry name" value="NDH-2"/>
</dbReference>
<evidence type="ECO:0000256" key="3">
    <source>
        <dbReference type="ARBA" id="ARBA00022630"/>
    </source>
</evidence>
<evidence type="ECO:0000256" key="7">
    <source>
        <dbReference type="ARBA" id="ARBA00047599"/>
    </source>
</evidence>
<dbReference type="AlphaFoldDB" id="A0A5C1Q7Z0"/>
<dbReference type="InterPro" id="IPR036188">
    <property type="entry name" value="FAD/NAD-bd_sf"/>
</dbReference>
<dbReference type="KEGG" id="sper:EW093_01975"/>
<comment type="catalytic activity">
    <reaction evidence="7">
        <text>a quinone + NADH + H(+) = a quinol + NAD(+)</text>
        <dbReference type="Rhea" id="RHEA:46160"/>
        <dbReference type="ChEBI" id="CHEBI:15378"/>
        <dbReference type="ChEBI" id="CHEBI:24646"/>
        <dbReference type="ChEBI" id="CHEBI:57540"/>
        <dbReference type="ChEBI" id="CHEBI:57945"/>
        <dbReference type="ChEBI" id="CHEBI:132124"/>
        <dbReference type="EC" id="1.6.5.9"/>
    </reaction>
</comment>
<proteinExistence type="inferred from homology"/>
<keyword evidence="8" id="KW-0472">Membrane</keyword>
<feature type="transmembrane region" description="Helical" evidence="8">
    <location>
        <begin position="564"/>
        <end position="589"/>
    </location>
</feature>
<reference evidence="10 11" key="1">
    <citation type="submission" date="2019-02" db="EMBL/GenBank/DDBJ databases">
        <authorList>
            <person name="Fomenkov A."/>
            <person name="Dubinina G."/>
            <person name="Grabovich M."/>
            <person name="Vincze T."/>
            <person name="Roberts R.J."/>
        </authorList>
    </citation>
    <scope>NUCLEOTIDE SEQUENCE [LARGE SCALE GENOMIC DNA]</scope>
    <source>
        <strain evidence="10 11">P</strain>
    </source>
</reference>
<evidence type="ECO:0000256" key="4">
    <source>
        <dbReference type="ARBA" id="ARBA00022827"/>
    </source>
</evidence>
<dbReference type="PRINTS" id="PR00411">
    <property type="entry name" value="PNDRDTASEI"/>
</dbReference>
<dbReference type="GO" id="GO:0050136">
    <property type="term" value="F:NADH dehydrogenase (quinone) (non-electrogenic) activity"/>
    <property type="evidence" value="ECO:0007669"/>
    <property type="project" value="UniProtKB-EC"/>
</dbReference>
<gene>
    <name evidence="10" type="ORF">EW093_01975</name>
</gene>
<dbReference type="RefSeq" id="WP_149566775.1">
    <property type="nucleotide sequence ID" value="NZ_CP035807.1"/>
</dbReference>
<dbReference type="EMBL" id="CP035807">
    <property type="protein sequence ID" value="QEN03517.1"/>
    <property type="molecule type" value="Genomic_DNA"/>
</dbReference>
<dbReference type="OrthoDB" id="9781621at2"/>